<accession>D1YV19</accession>
<dbReference type="Pfam" id="PF06224">
    <property type="entry name" value="AlkZ-like"/>
    <property type="match status" value="1"/>
</dbReference>
<dbReference type="Proteomes" id="UP000001882">
    <property type="component" value="Chromosome"/>
</dbReference>
<evidence type="ECO:0000313" key="1">
    <source>
        <dbReference type="EMBL" id="BAI60291.1"/>
    </source>
</evidence>
<name>D1YV19_METPS</name>
<dbReference type="PANTHER" id="PTHR38479:SF2">
    <property type="entry name" value="WINGED HELIX DNA-BINDING DOMAIN-CONTAINING PROTEIN"/>
    <property type="match status" value="1"/>
</dbReference>
<dbReference type="EMBL" id="AP011532">
    <property type="protein sequence ID" value="BAI60291.1"/>
    <property type="molecule type" value="Genomic_DNA"/>
</dbReference>
<dbReference type="PANTHER" id="PTHR38479">
    <property type="entry name" value="LMO0824 PROTEIN"/>
    <property type="match status" value="1"/>
</dbReference>
<sequence length="376" mass="42125">MMLEKEAVNFFVMAKSHLTPDSRLDSAGAVLRDMIALDANNLDDAYFSLYLRVKRFDVVALEKGMYRGTSMARVKGLKNYMQVIPQEFLPAVYAVSKKDREAAARNLLSTWGIAEDEYRKVGSKVLESLDGKEKTLVQLKKGLSPVSRDIVRKKKEKATNVSIVAQAMQDRWLLLRGGIGRHPGENPGRFSAFKERFKMKLDVGRDEALSLLAKRYVKSYGPVGAEDLAWWLGVTKSEASWALDSLDSAEAVDVEGVPGRLFIDKRDESLIDGKFMEPSVVFLPRDDPYVKAYYNDGRFVPEGHDAMTKFGESKSVVLVNGTVWGTWSLEKDRMTFVCRVEWFDGHPEVPAERVEAAALDAGRFYTGGEVEVKGDT</sequence>
<dbReference type="KEGG" id="mpd:MCP_0219"/>
<gene>
    <name evidence="1" type="ordered locus">MCP_0219</name>
</gene>
<dbReference type="AlphaFoldDB" id="D1YV19"/>
<dbReference type="GeneID" id="8682906"/>
<proteinExistence type="predicted"/>
<reference evidence="1 2" key="2">
    <citation type="journal article" date="2008" name="Int. J. Syst. Evol. Microbiol.">
        <title>Methanocella paludicola gen. nov., sp. nov., a methane-producing archaeon, the first isolate of the lineage 'Rice Cluster I', and proposal of the new archaeal order Methanocellales ord. nov.</title>
        <authorList>
            <person name="Sakai S."/>
            <person name="Imachi H."/>
            <person name="Hanada S."/>
            <person name="Ohashi A."/>
            <person name="Harada H."/>
            <person name="Kamagata Y."/>
        </authorList>
    </citation>
    <scope>NUCLEOTIDE SEQUENCE [LARGE SCALE GENOMIC DNA]</scope>
    <source>
        <strain evidence="2">DSM 17711 / JCM 13418 / NBRC 101707 / SANAE</strain>
    </source>
</reference>
<protein>
    <recommendedName>
        <fullName evidence="3">Winged helix DNA-binding domain-containing protein</fullName>
    </recommendedName>
</protein>
<evidence type="ECO:0000313" key="2">
    <source>
        <dbReference type="Proteomes" id="UP000001882"/>
    </source>
</evidence>
<dbReference type="InterPro" id="IPR009351">
    <property type="entry name" value="AlkZ-like"/>
</dbReference>
<evidence type="ECO:0008006" key="3">
    <source>
        <dbReference type="Google" id="ProtNLM"/>
    </source>
</evidence>
<organism evidence="1 2">
    <name type="scientific">Methanocella paludicola (strain DSM 17711 / JCM 13418 / NBRC 101707 / SANAE)</name>
    <dbReference type="NCBI Taxonomy" id="304371"/>
    <lineage>
        <taxon>Archaea</taxon>
        <taxon>Methanobacteriati</taxon>
        <taxon>Methanobacteriota</taxon>
        <taxon>Stenosarchaea group</taxon>
        <taxon>Methanomicrobia</taxon>
        <taxon>Methanocellales</taxon>
        <taxon>Methanocellaceae</taxon>
        <taxon>Methanocella</taxon>
    </lineage>
</organism>
<dbReference type="eggNOG" id="arCOG11014">
    <property type="taxonomic scope" value="Archaea"/>
</dbReference>
<keyword evidence="2" id="KW-1185">Reference proteome</keyword>
<reference evidence="1 2" key="1">
    <citation type="journal article" date="2007" name="Appl. Environ. Microbiol.">
        <title>Isolation of key methanogens for global methane emission from rice paddy fields: a novel isolate affiliated with the clone cluster rice cluster I.</title>
        <authorList>
            <person name="Sakai S."/>
            <person name="Imachi H."/>
            <person name="Sekiguchi Y."/>
            <person name="Ohashi A."/>
            <person name="Harada H."/>
            <person name="Kamagata Y."/>
        </authorList>
    </citation>
    <scope>NUCLEOTIDE SEQUENCE [LARGE SCALE GENOMIC DNA]</scope>
    <source>
        <strain evidence="2">DSM 17711 / JCM 13418 / NBRC 101707 / SANAE</strain>
    </source>
</reference>
<dbReference type="RefSeq" id="WP_012898971.1">
    <property type="nucleotide sequence ID" value="NC_013665.1"/>
</dbReference>
<dbReference type="OrthoDB" id="303731at2157"/>
<dbReference type="STRING" id="304371.MCP_0219"/>
<dbReference type="InParanoid" id="D1YV19"/>
<reference evidence="2" key="3">
    <citation type="journal article" date="2011" name="PLoS ONE">
        <title>Genome sequence of a mesophilic hydrogenotrophic methanogen Methanocella paludicola, the first cultivated representative of the order Methanocellales.</title>
        <authorList>
            <person name="Sakai S."/>
            <person name="Takaki Y."/>
            <person name="Shimamura S."/>
            <person name="Sekine M."/>
            <person name="Tajima T."/>
            <person name="Kosugi H."/>
            <person name="Ichikawa N."/>
            <person name="Tasumi E."/>
            <person name="Hiraki A.T."/>
            <person name="Shimizu A."/>
            <person name="Kato Y."/>
            <person name="Nishiko R."/>
            <person name="Mori K."/>
            <person name="Fujita N."/>
            <person name="Imachi H."/>
            <person name="Takai K."/>
        </authorList>
    </citation>
    <scope>NUCLEOTIDE SEQUENCE [LARGE SCALE GENOMIC DNA]</scope>
    <source>
        <strain evidence="2">DSM 17711 / JCM 13418 / NBRC 101707 / SANAE</strain>
    </source>
</reference>